<dbReference type="EMBL" id="VIIS01001511">
    <property type="protein sequence ID" value="KAF0297156.1"/>
    <property type="molecule type" value="Genomic_DNA"/>
</dbReference>
<name>A0A6A4VR60_AMPAM</name>
<sequence>MDCPVAKEKWPHLADLDLPSATHGPVEVLLGTDVIELIVPREVIEGSTGTPHCLLPQLVEEKYLAAIDSQH</sequence>
<gene>
    <name evidence="1" type="ORF">FJT64_005407</name>
</gene>
<protein>
    <submittedName>
        <fullName evidence="1">Uncharacterized protein</fullName>
    </submittedName>
</protein>
<reference evidence="1 2" key="1">
    <citation type="submission" date="2019-07" db="EMBL/GenBank/DDBJ databases">
        <title>Draft genome assembly of a fouling barnacle, Amphibalanus amphitrite (Darwin, 1854): The first reference genome for Thecostraca.</title>
        <authorList>
            <person name="Kim W."/>
        </authorList>
    </citation>
    <scope>NUCLEOTIDE SEQUENCE [LARGE SCALE GENOMIC DNA]</scope>
    <source>
        <strain evidence="1">SNU_AA5</strain>
        <tissue evidence="1">Soma without cirri and trophi</tissue>
    </source>
</reference>
<accession>A0A6A4VR60</accession>
<keyword evidence="2" id="KW-1185">Reference proteome</keyword>
<proteinExistence type="predicted"/>
<organism evidence="1 2">
    <name type="scientific">Amphibalanus amphitrite</name>
    <name type="common">Striped barnacle</name>
    <name type="synonym">Balanus amphitrite</name>
    <dbReference type="NCBI Taxonomy" id="1232801"/>
    <lineage>
        <taxon>Eukaryota</taxon>
        <taxon>Metazoa</taxon>
        <taxon>Ecdysozoa</taxon>
        <taxon>Arthropoda</taxon>
        <taxon>Crustacea</taxon>
        <taxon>Multicrustacea</taxon>
        <taxon>Cirripedia</taxon>
        <taxon>Thoracica</taxon>
        <taxon>Thoracicalcarea</taxon>
        <taxon>Balanomorpha</taxon>
        <taxon>Balanoidea</taxon>
        <taxon>Balanidae</taxon>
        <taxon>Amphibalaninae</taxon>
        <taxon>Amphibalanus</taxon>
    </lineage>
</organism>
<comment type="caution">
    <text evidence="1">The sequence shown here is derived from an EMBL/GenBank/DDBJ whole genome shotgun (WGS) entry which is preliminary data.</text>
</comment>
<dbReference type="AlphaFoldDB" id="A0A6A4VR60"/>
<evidence type="ECO:0000313" key="1">
    <source>
        <dbReference type="EMBL" id="KAF0297156.1"/>
    </source>
</evidence>
<evidence type="ECO:0000313" key="2">
    <source>
        <dbReference type="Proteomes" id="UP000440578"/>
    </source>
</evidence>
<dbReference type="Proteomes" id="UP000440578">
    <property type="component" value="Unassembled WGS sequence"/>
</dbReference>